<dbReference type="EMBL" id="JAPWDV010000001">
    <property type="protein sequence ID" value="KAJ6221614.1"/>
    <property type="molecule type" value="Genomic_DNA"/>
</dbReference>
<protein>
    <submittedName>
        <fullName evidence="1">Uncharacterized protein</fullName>
    </submittedName>
</protein>
<evidence type="ECO:0000313" key="1">
    <source>
        <dbReference type="EMBL" id="KAJ6221614.1"/>
    </source>
</evidence>
<reference evidence="1" key="1">
    <citation type="submission" date="2022-12" db="EMBL/GenBank/DDBJ databases">
        <title>Genome assemblies of Blomia tropicalis.</title>
        <authorList>
            <person name="Cui Y."/>
        </authorList>
    </citation>
    <scope>NUCLEOTIDE SEQUENCE</scope>
    <source>
        <tissue evidence="1">Adult mites</tissue>
    </source>
</reference>
<dbReference type="Proteomes" id="UP001142055">
    <property type="component" value="Chromosome 1"/>
</dbReference>
<keyword evidence="2" id="KW-1185">Reference proteome</keyword>
<accession>A0A9Q0MA41</accession>
<organism evidence="1 2">
    <name type="scientific">Blomia tropicalis</name>
    <name type="common">Mite</name>
    <dbReference type="NCBI Taxonomy" id="40697"/>
    <lineage>
        <taxon>Eukaryota</taxon>
        <taxon>Metazoa</taxon>
        <taxon>Ecdysozoa</taxon>
        <taxon>Arthropoda</taxon>
        <taxon>Chelicerata</taxon>
        <taxon>Arachnida</taxon>
        <taxon>Acari</taxon>
        <taxon>Acariformes</taxon>
        <taxon>Sarcoptiformes</taxon>
        <taxon>Astigmata</taxon>
        <taxon>Glycyphagoidea</taxon>
        <taxon>Echimyopodidae</taxon>
        <taxon>Blomia</taxon>
    </lineage>
</organism>
<sequence>MCDIDGDIETKKGLLIEQQIQVNQFGQIISDKTLEDEQNYFKVCSVYSCIGCSVTDILPLVGHERKTLLSLLMDEHFIPLNDEEDRRLKLIQSKRLPGVVLIKENDHLLAALIDQNNKTTVMGVIRTVLPHLDHNGEKQNVLMFDHDNDGPVYKVTNSKCLDLDSIVMNQAKSHLGVVSLGGYLVAALKQNDELILLLQHSYMVSIGYEIQWIRKSIESNIQKNDNKFQCKESTVREHEILICNRGALIVQSSNRLNLIGSPNAIVNYDPFRCCLNKL</sequence>
<name>A0A9Q0MA41_BLOTA</name>
<gene>
    <name evidence="1" type="ORF">RDWZM_000159</name>
</gene>
<comment type="caution">
    <text evidence="1">The sequence shown here is derived from an EMBL/GenBank/DDBJ whole genome shotgun (WGS) entry which is preliminary data.</text>
</comment>
<evidence type="ECO:0000313" key="2">
    <source>
        <dbReference type="Proteomes" id="UP001142055"/>
    </source>
</evidence>
<dbReference type="AlphaFoldDB" id="A0A9Q0MA41"/>
<proteinExistence type="predicted"/>